<dbReference type="SUPFAM" id="SSF56801">
    <property type="entry name" value="Acetyl-CoA synthetase-like"/>
    <property type="match status" value="1"/>
</dbReference>
<dbReference type="Proteomes" id="UP001592582">
    <property type="component" value="Unassembled WGS sequence"/>
</dbReference>
<gene>
    <name evidence="1" type="ORF">ACEZDG_08570</name>
</gene>
<comment type="caution">
    <text evidence="1">The sequence shown here is derived from an EMBL/GenBank/DDBJ whole genome shotgun (WGS) entry which is preliminary data.</text>
</comment>
<dbReference type="Gene3D" id="3.30.300.30">
    <property type="match status" value="1"/>
</dbReference>
<evidence type="ECO:0000313" key="1">
    <source>
        <dbReference type="EMBL" id="MFC1409333.1"/>
    </source>
</evidence>
<dbReference type="PANTHER" id="PTHR43201">
    <property type="entry name" value="ACYL-COA SYNTHETASE"/>
    <property type="match status" value="1"/>
</dbReference>
<dbReference type="Pfam" id="PF13193">
    <property type="entry name" value="AMP-binding_C"/>
    <property type="match status" value="1"/>
</dbReference>
<evidence type="ECO:0000313" key="2">
    <source>
        <dbReference type="Proteomes" id="UP001592582"/>
    </source>
</evidence>
<sequence length="558" mass="60244">MSSSTVADARTFWELLERRVAETPDAPMLIQEVDAARGQDRVLSFREVRDRALRTAAGLHRRYGVGEGTRVAWQLPTRVETVVASLALARLGAVQTPVIAIYRGAEVAQILREARPELYLVPGEWRGFDYLSFARKLAAELPEPPRVLVAYAEDDLPQGDRDAVAALPAPPRTDLSDKRAPIRWVYYTSGSTGAAKGALHTDRTLIAGGVGLADALGMGPQDVGSIAFPYAHIGGPDYLVTMLVHGFPALLVEVFALPDALPAYTRQRVTMAGGSTAFYAAFLAEQRTRPPGERLLPSLRVISGGGAPRPPEMYREVRDELGCVLAHGYGMTEVPAICMGSPDDTPDQLAHTEGHPVTGVEVRIVRTADGAEAADGEDGEVWLRGPMVCRGYTDPELTRECFSVDADSAGLLPWLHTGDLGHLREDGHLVLTGRLKDIIIRKGENISAKEIEDLLYQDPRVGAVAVIGLPDPVRGERVCAVVERRPGVEPPTLAEVAVLLRAAGLMAQKIPEQLEVVDALPRNDTLHKVLKHELRALFAVLPWQDPALAGPGPGLTQG</sequence>
<dbReference type="Gene3D" id="3.40.50.12780">
    <property type="entry name" value="N-terminal domain of ligase-like"/>
    <property type="match status" value="1"/>
</dbReference>
<dbReference type="Pfam" id="PF00501">
    <property type="entry name" value="AMP-binding"/>
    <property type="match status" value="1"/>
</dbReference>
<reference evidence="1 2" key="1">
    <citation type="submission" date="2024-09" db="EMBL/GenBank/DDBJ databases">
        <authorList>
            <person name="Lee S.D."/>
        </authorList>
    </citation>
    <scope>NUCLEOTIDE SEQUENCE [LARGE SCALE GENOMIC DNA]</scope>
    <source>
        <strain evidence="1 2">N1-1</strain>
    </source>
</reference>
<organism evidence="1 2">
    <name type="scientific">Streptacidiphilus alkalitolerans</name>
    <dbReference type="NCBI Taxonomy" id="3342712"/>
    <lineage>
        <taxon>Bacteria</taxon>
        <taxon>Bacillati</taxon>
        <taxon>Actinomycetota</taxon>
        <taxon>Actinomycetes</taxon>
        <taxon>Kitasatosporales</taxon>
        <taxon>Streptomycetaceae</taxon>
        <taxon>Streptacidiphilus</taxon>
    </lineage>
</organism>
<dbReference type="EMBL" id="JBHEZX010000003">
    <property type="protein sequence ID" value="MFC1409333.1"/>
    <property type="molecule type" value="Genomic_DNA"/>
</dbReference>
<dbReference type="InterPro" id="IPR045851">
    <property type="entry name" value="AMP-bd_C_sf"/>
</dbReference>
<dbReference type="PANTHER" id="PTHR43201:SF5">
    <property type="entry name" value="MEDIUM-CHAIN ACYL-COA LIGASE ACSF2, MITOCHONDRIAL"/>
    <property type="match status" value="1"/>
</dbReference>
<accession>A0ABV6V6P9</accession>
<dbReference type="InterPro" id="IPR025110">
    <property type="entry name" value="AMP-bd_C"/>
</dbReference>
<protein>
    <submittedName>
        <fullName evidence="1">Class I adenylate-forming enzyme family protein</fullName>
    </submittedName>
</protein>
<keyword evidence="2" id="KW-1185">Reference proteome</keyword>
<dbReference type="InterPro" id="IPR042099">
    <property type="entry name" value="ANL_N_sf"/>
</dbReference>
<proteinExistence type="predicted"/>
<name>A0ABV6V6P9_9ACTN</name>
<dbReference type="InterPro" id="IPR000873">
    <property type="entry name" value="AMP-dep_synth/lig_dom"/>
</dbReference>